<keyword evidence="9" id="KW-1185">Reference proteome</keyword>
<evidence type="ECO:0000256" key="4">
    <source>
        <dbReference type="ARBA" id="ARBA00025872"/>
    </source>
</evidence>
<feature type="compositionally biased region" description="Polar residues" evidence="6">
    <location>
        <begin position="155"/>
        <end position="173"/>
    </location>
</feature>
<feature type="compositionally biased region" description="Low complexity" evidence="6">
    <location>
        <begin position="287"/>
        <end position="314"/>
    </location>
</feature>
<dbReference type="GO" id="GO:0046983">
    <property type="term" value="F:protein dimerization activity"/>
    <property type="evidence" value="ECO:0007669"/>
    <property type="project" value="InterPro"/>
</dbReference>
<feature type="region of interest" description="Disordered" evidence="6">
    <location>
        <begin position="151"/>
        <end position="189"/>
    </location>
</feature>
<keyword evidence="2 5" id="KW-0238">DNA-binding</keyword>
<protein>
    <recommendedName>
        <fullName evidence="7">BHLH domain-containing protein</fullName>
    </recommendedName>
</protein>
<dbReference type="EMBL" id="JAROKS010000020">
    <property type="protein sequence ID" value="KAK1791047.1"/>
    <property type="molecule type" value="Genomic_DNA"/>
</dbReference>
<evidence type="ECO:0000256" key="6">
    <source>
        <dbReference type="SAM" id="MobiDB-lite"/>
    </source>
</evidence>
<feature type="region of interest" description="Disordered" evidence="6">
    <location>
        <begin position="203"/>
        <end position="335"/>
    </location>
</feature>
<feature type="compositionally biased region" description="Basic residues" evidence="6">
    <location>
        <begin position="260"/>
        <end position="272"/>
    </location>
</feature>
<comment type="subunit">
    <text evidence="4">Efficient DNA binding requires dimerization with another bHLH protein. Binds DNA as a heterodimer with MAX.</text>
</comment>
<dbReference type="FunFam" id="4.10.280.10:FF:000019">
    <property type="entry name" value="Myc proto-oncogene protein"/>
    <property type="match status" value="1"/>
</dbReference>
<dbReference type="GO" id="GO:0003700">
    <property type="term" value="F:DNA-binding transcription factor activity"/>
    <property type="evidence" value="ECO:0007669"/>
    <property type="project" value="InterPro"/>
</dbReference>
<evidence type="ECO:0000313" key="9">
    <source>
        <dbReference type="Proteomes" id="UP001239994"/>
    </source>
</evidence>
<evidence type="ECO:0000313" key="8">
    <source>
        <dbReference type="EMBL" id="KAK1791047.1"/>
    </source>
</evidence>
<evidence type="ECO:0000256" key="3">
    <source>
        <dbReference type="ARBA" id="ARBA00023242"/>
    </source>
</evidence>
<gene>
    <name evidence="8" type="ORF">P4O66_002090</name>
</gene>
<proteinExistence type="predicted"/>
<dbReference type="PRINTS" id="PR00044">
    <property type="entry name" value="LEUZIPPRMYC"/>
</dbReference>
<evidence type="ECO:0000256" key="5">
    <source>
        <dbReference type="PIRNR" id="PIRNR001705"/>
    </source>
</evidence>
<keyword evidence="3 5" id="KW-0539">Nucleus</keyword>
<dbReference type="SMART" id="SM00353">
    <property type="entry name" value="HLH"/>
    <property type="match status" value="1"/>
</dbReference>
<organism evidence="8 9">
    <name type="scientific">Electrophorus voltai</name>
    <dbReference type="NCBI Taxonomy" id="2609070"/>
    <lineage>
        <taxon>Eukaryota</taxon>
        <taxon>Metazoa</taxon>
        <taxon>Chordata</taxon>
        <taxon>Craniata</taxon>
        <taxon>Vertebrata</taxon>
        <taxon>Euteleostomi</taxon>
        <taxon>Actinopterygii</taxon>
        <taxon>Neopterygii</taxon>
        <taxon>Teleostei</taxon>
        <taxon>Ostariophysi</taxon>
        <taxon>Gymnotiformes</taxon>
        <taxon>Gymnotoidei</taxon>
        <taxon>Gymnotidae</taxon>
        <taxon>Electrophorus</taxon>
    </lineage>
</organism>
<dbReference type="PROSITE" id="PS50888">
    <property type="entry name" value="BHLH"/>
    <property type="match status" value="1"/>
</dbReference>
<dbReference type="InterPro" id="IPR036638">
    <property type="entry name" value="HLH_DNA-bd_sf"/>
</dbReference>
<dbReference type="Proteomes" id="UP001239994">
    <property type="component" value="Unassembled WGS sequence"/>
</dbReference>
<evidence type="ECO:0000259" key="7">
    <source>
        <dbReference type="PROSITE" id="PS50888"/>
    </source>
</evidence>
<dbReference type="SUPFAM" id="SSF47459">
    <property type="entry name" value="HLH, helix-loop-helix DNA-binding domain"/>
    <property type="match status" value="1"/>
</dbReference>
<feature type="compositionally biased region" description="Basic and acidic residues" evidence="6">
    <location>
        <begin position="323"/>
        <end position="335"/>
    </location>
</feature>
<dbReference type="InterPro" id="IPR011598">
    <property type="entry name" value="bHLH_dom"/>
</dbReference>
<accession>A0AAD8Z208</accession>
<dbReference type="Pfam" id="PF01056">
    <property type="entry name" value="Myc_N"/>
    <property type="match status" value="2"/>
</dbReference>
<evidence type="ECO:0000256" key="1">
    <source>
        <dbReference type="ARBA" id="ARBA00004123"/>
    </source>
</evidence>
<sequence length="405" mass="44903">MLSEGILPKITEEDCETFARMAGINPVAALQANWAMEHDQYQHYFYDEMDTEEDYFKSTAPSEDIWKKFELLPTPPMSPSRTFDSDTLFPLPADRLGWEPPKVVTLEEDYGGPYKIDPLDIFGNLSSIVIKDCMWSGFSASHQLEKVGYSERPPVTSQIKPPTASHTGVNTARVQRAAPGTPLTNTQATRCVNPTAVLSLPVLHAKKPTTASSGSESRSDSSDEDEVDVVTVDDRPRRGRPPGRRSPVTIAVSADPHGPCPKHFHVSLHRQQHNYAAPSPDSDGEDGSSQPPGKRLRPGPGVSPSPSLSPLSSPATSDSEDSAEQRRNFLERKRRDDLRSRFQALRSEIPGLSGSTKTSKVAILTSATEYLLQLRARERRQAHERKNLRARRHQLLRKISALKNP</sequence>
<dbReference type="PANTHER" id="PTHR45851">
    <property type="entry name" value="MYC PROTO-ONCOGENE"/>
    <property type="match status" value="1"/>
</dbReference>
<feature type="domain" description="BHLH" evidence="7">
    <location>
        <begin position="322"/>
        <end position="374"/>
    </location>
</feature>
<dbReference type="Gene3D" id="4.10.280.10">
    <property type="entry name" value="Helix-loop-helix DNA-binding domain"/>
    <property type="match status" value="1"/>
</dbReference>
<dbReference type="GO" id="GO:0005634">
    <property type="term" value="C:nucleus"/>
    <property type="evidence" value="ECO:0007669"/>
    <property type="project" value="UniProtKB-SubCell"/>
</dbReference>
<dbReference type="GO" id="GO:0003677">
    <property type="term" value="F:DNA binding"/>
    <property type="evidence" value="ECO:0007669"/>
    <property type="project" value="UniProtKB-UniRule"/>
</dbReference>
<dbReference type="InterPro" id="IPR012682">
    <property type="entry name" value="Tscrpt_reg_Myc_N"/>
</dbReference>
<dbReference type="AlphaFoldDB" id="A0AAD8Z208"/>
<dbReference type="Pfam" id="PF00010">
    <property type="entry name" value="HLH"/>
    <property type="match status" value="1"/>
</dbReference>
<evidence type="ECO:0000256" key="2">
    <source>
        <dbReference type="ARBA" id="ARBA00023125"/>
    </source>
</evidence>
<comment type="subcellular location">
    <subcellularLocation>
        <location evidence="1 5">Nucleus</location>
    </subcellularLocation>
</comment>
<reference evidence="8" key="1">
    <citation type="submission" date="2023-03" db="EMBL/GenBank/DDBJ databases">
        <title>Electrophorus voltai genome.</title>
        <authorList>
            <person name="Bian C."/>
        </authorList>
    </citation>
    <scope>NUCLEOTIDE SEQUENCE</scope>
    <source>
        <strain evidence="8">CB-2022</strain>
        <tissue evidence="8">Muscle</tissue>
    </source>
</reference>
<dbReference type="GO" id="GO:0002244">
    <property type="term" value="P:hematopoietic progenitor cell differentiation"/>
    <property type="evidence" value="ECO:0007669"/>
    <property type="project" value="UniProtKB-ARBA"/>
</dbReference>
<dbReference type="PIRSF" id="PIRSF001705">
    <property type="entry name" value="Myc_protein"/>
    <property type="match status" value="1"/>
</dbReference>
<dbReference type="InterPro" id="IPR050433">
    <property type="entry name" value="Myc_transcription_factors"/>
</dbReference>
<dbReference type="InterPro" id="IPR002418">
    <property type="entry name" value="Tscrpt_reg_Myc"/>
</dbReference>
<name>A0AAD8Z208_9TELE</name>
<comment type="caution">
    <text evidence="8">The sequence shown here is derived from an EMBL/GenBank/DDBJ whole genome shotgun (WGS) entry which is preliminary data.</text>
</comment>